<gene>
    <name evidence="1" type="ordered locus">RHA1_ro03260</name>
</gene>
<evidence type="ECO:0000313" key="2">
    <source>
        <dbReference type="Proteomes" id="UP000008710"/>
    </source>
</evidence>
<dbReference type="Proteomes" id="UP000008710">
    <property type="component" value="Chromosome"/>
</dbReference>
<reference evidence="2" key="1">
    <citation type="journal article" date="2006" name="Proc. Natl. Acad. Sci. U.S.A.">
        <title>The complete genome of Rhodococcus sp. RHA1 provides insights into a catabolic powerhouse.</title>
        <authorList>
            <person name="McLeod M.P."/>
            <person name="Warren R.L."/>
            <person name="Hsiao W.W.L."/>
            <person name="Araki N."/>
            <person name="Myhre M."/>
            <person name="Fernandes C."/>
            <person name="Miyazawa D."/>
            <person name="Wong W."/>
            <person name="Lillquist A.L."/>
            <person name="Wang D."/>
            <person name="Dosanjh M."/>
            <person name="Hara H."/>
            <person name="Petrescu A."/>
            <person name="Morin R.D."/>
            <person name="Yang G."/>
            <person name="Stott J.M."/>
            <person name="Schein J.E."/>
            <person name="Shin H."/>
            <person name="Smailus D."/>
            <person name="Siddiqui A.S."/>
            <person name="Marra M.A."/>
            <person name="Jones S.J.M."/>
            <person name="Holt R."/>
            <person name="Brinkman F.S.L."/>
            <person name="Miyauchi K."/>
            <person name="Fukuda M."/>
            <person name="Davies J.E."/>
            <person name="Mohn W.W."/>
            <person name="Eltis L.D."/>
        </authorList>
    </citation>
    <scope>NUCLEOTIDE SEQUENCE [LARGE SCALE GENOMIC DNA]</scope>
    <source>
        <strain evidence="2">RHA1</strain>
    </source>
</reference>
<sequence length="47" mass="5392">MCMYRTEPHYWIPISPPTPFLTITAEWAQIGLESVVTTLNLTTQPRS</sequence>
<dbReference type="KEGG" id="rha:RHA1_ro03260"/>
<organism evidence="1 2">
    <name type="scientific">Rhodococcus jostii (strain RHA1)</name>
    <dbReference type="NCBI Taxonomy" id="101510"/>
    <lineage>
        <taxon>Bacteria</taxon>
        <taxon>Bacillati</taxon>
        <taxon>Actinomycetota</taxon>
        <taxon>Actinomycetes</taxon>
        <taxon>Mycobacteriales</taxon>
        <taxon>Nocardiaceae</taxon>
        <taxon>Rhodococcus</taxon>
    </lineage>
</organism>
<protein>
    <submittedName>
        <fullName evidence="1">Uncharacterized protein</fullName>
    </submittedName>
</protein>
<evidence type="ECO:0000313" key="1">
    <source>
        <dbReference type="EMBL" id="ABG95063.1"/>
    </source>
</evidence>
<dbReference type="HOGENOM" id="CLU_3172576_0_0_11"/>
<dbReference type="AlphaFoldDB" id="Q0SBM3"/>
<name>Q0SBM3_RHOJR</name>
<dbReference type="EMBL" id="CP000431">
    <property type="protein sequence ID" value="ABG95063.1"/>
    <property type="molecule type" value="Genomic_DNA"/>
</dbReference>
<accession>Q0SBM3</accession>
<proteinExistence type="predicted"/>